<comment type="caution">
    <text evidence="1">The sequence shown here is derived from an EMBL/GenBank/DDBJ whole genome shotgun (WGS) entry which is preliminary data.</text>
</comment>
<evidence type="ECO:0000313" key="1">
    <source>
        <dbReference type="EMBL" id="KYF95876.1"/>
    </source>
</evidence>
<accession>A0A150STW2</accession>
<evidence type="ECO:0000313" key="2">
    <source>
        <dbReference type="Proteomes" id="UP000075635"/>
    </source>
</evidence>
<dbReference type="EMBL" id="JEMB01000595">
    <property type="protein sequence ID" value="KYF95876.1"/>
    <property type="molecule type" value="Genomic_DNA"/>
</dbReference>
<dbReference type="SUPFAM" id="SSF74653">
    <property type="entry name" value="TolA/TonB C-terminal domain"/>
    <property type="match status" value="1"/>
</dbReference>
<sequence>MFFIGATACAANTPATEAAPSAVDERAESAWYVDDDGNAKPWGPGGSAHSDLGLQDDIIEVRCRLSTEGEYHGCRRLRGPRAAEDNVFAALKRMRAEPVMSDGQPVEVWRTLTFRVGFLMK</sequence>
<organism evidence="1 2">
    <name type="scientific">Sorangium cellulosum</name>
    <name type="common">Polyangium cellulosum</name>
    <dbReference type="NCBI Taxonomy" id="56"/>
    <lineage>
        <taxon>Bacteria</taxon>
        <taxon>Pseudomonadati</taxon>
        <taxon>Myxococcota</taxon>
        <taxon>Polyangia</taxon>
        <taxon>Polyangiales</taxon>
        <taxon>Polyangiaceae</taxon>
        <taxon>Sorangium</taxon>
    </lineage>
</organism>
<dbReference type="Proteomes" id="UP000075635">
    <property type="component" value="Unassembled WGS sequence"/>
</dbReference>
<protein>
    <recommendedName>
        <fullName evidence="3">TonB C-terminal domain-containing protein</fullName>
    </recommendedName>
</protein>
<dbReference type="AlphaFoldDB" id="A0A150STW2"/>
<evidence type="ECO:0008006" key="3">
    <source>
        <dbReference type="Google" id="ProtNLM"/>
    </source>
</evidence>
<proteinExistence type="predicted"/>
<name>A0A150STW2_SORCE</name>
<reference evidence="1 2" key="1">
    <citation type="submission" date="2014-02" db="EMBL/GenBank/DDBJ databases">
        <title>The small core and large imbalanced accessory genome model reveals a collaborative survival strategy of Sorangium cellulosum strains in nature.</title>
        <authorList>
            <person name="Han K."/>
            <person name="Peng R."/>
            <person name="Blom J."/>
            <person name="Li Y.-Z."/>
        </authorList>
    </citation>
    <scope>NUCLEOTIDE SEQUENCE [LARGE SCALE GENOMIC DNA]</scope>
    <source>
        <strain evidence="1 2">So0011-07</strain>
    </source>
</reference>
<gene>
    <name evidence="1" type="ORF">BE17_14255</name>
</gene>